<sequence length="666" mass="76180">MAPSHPRSSTSSNKRPAPEPLERPAKHRRTTRRPGMEQRTQNASKTLSQRWISYTIDGFRLLLETVSHFLPGDQQNDHTRPQESPQPSPLSSPPPPVLAKPLPPPSSARVSNDVPLTPRTYLNKLKQKNAEFALCTSRDPRSIPLPPSPPPPIERQSKRKSYMNDTPETGNSRTQRPNGHVNMVASSSKMPLVNGFSRPTATSSNSSGSKRLRKSQDSPPSLEIIDSSMPPPPVPQRDQTSGSSEFTFRDHASTQPIPVRRYQTREHIFAKRHKQRVQEERIADRIEMEKELYSYERRNGYQSSLSDFKGLLSYRAALEKVQFREALSPSASLTDLRELAPSSNRNRRYSFADADGIFLQRALDKARATFNSPKPPKPFIPTWEQMQLRNKTRDQEIEDRLRPKRAPLPTQLPPADDVKVTGILQKRGALFKFAREQVTSEDIARLRPCQWLNDEIINFYGSMILARSESSKENPGGKASKPLKVHYFSTFFWPKVLDGYDKSRLAKWTKKFDIFEKDVVLLAVNHGNTHWTSAAINFRQKRIEAYDSMNGDQSYVLKHLRAYVDAEHRNKKKKPFDFTGWEDYSPKVRLIASYWAAASLSHTSFVPVPQDIPQQENAYDCGVFTCTILEYLSRGEEVFNFTQKHMPYIRRKMILEIATSQLREPS</sequence>
<name>A0ACB7J0G0_PLECO</name>
<protein>
    <submittedName>
        <fullName evidence="1">Uncharacterized protein</fullName>
    </submittedName>
</protein>
<comment type="caution">
    <text evidence="1">The sequence shown here is derived from an EMBL/GenBank/DDBJ whole genome shotgun (WGS) entry which is preliminary data.</text>
</comment>
<dbReference type="EMBL" id="WQMT02000005">
    <property type="protein sequence ID" value="KAG9223048.1"/>
    <property type="molecule type" value="Genomic_DNA"/>
</dbReference>
<gene>
    <name evidence="1" type="ORF">CCMSSC00406_0000263</name>
</gene>
<organism evidence="1 2">
    <name type="scientific">Pleurotus cornucopiae</name>
    <name type="common">Cornucopia mushroom</name>
    <dbReference type="NCBI Taxonomy" id="5321"/>
    <lineage>
        <taxon>Eukaryota</taxon>
        <taxon>Fungi</taxon>
        <taxon>Dikarya</taxon>
        <taxon>Basidiomycota</taxon>
        <taxon>Agaricomycotina</taxon>
        <taxon>Agaricomycetes</taxon>
        <taxon>Agaricomycetidae</taxon>
        <taxon>Agaricales</taxon>
        <taxon>Pleurotineae</taxon>
        <taxon>Pleurotaceae</taxon>
        <taxon>Pleurotus</taxon>
    </lineage>
</organism>
<keyword evidence="2" id="KW-1185">Reference proteome</keyword>
<evidence type="ECO:0000313" key="2">
    <source>
        <dbReference type="Proteomes" id="UP000824881"/>
    </source>
</evidence>
<proteinExistence type="predicted"/>
<evidence type="ECO:0000313" key="1">
    <source>
        <dbReference type="EMBL" id="KAG9223048.1"/>
    </source>
</evidence>
<reference evidence="1 2" key="1">
    <citation type="journal article" date="2021" name="Appl. Environ. Microbiol.">
        <title>Genetic linkage and physical mapping for an oyster mushroom Pleurotus cornucopiae and QTL analysis for the trait cap color.</title>
        <authorList>
            <person name="Zhang Y."/>
            <person name="Gao W."/>
            <person name="Sonnenberg A."/>
            <person name="Chen Q."/>
            <person name="Zhang J."/>
            <person name="Huang C."/>
        </authorList>
    </citation>
    <scope>NUCLEOTIDE SEQUENCE [LARGE SCALE GENOMIC DNA]</scope>
    <source>
        <strain evidence="1">CCMSSC00406</strain>
    </source>
</reference>
<dbReference type="Proteomes" id="UP000824881">
    <property type="component" value="Unassembled WGS sequence"/>
</dbReference>
<accession>A0ACB7J0G0</accession>